<accession>A0A425XWN8</accession>
<keyword evidence="3" id="KW-0203">Cytokinin biosynthesis</keyword>
<dbReference type="InterPro" id="IPR031100">
    <property type="entry name" value="LOG_fam"/>
</dbReference>
<dbReference type="GO" id="GO:0008714">
    <property type="term" value="F:AMP nucleosidase activity"/>
    <property type="evidence" value="ECO:0007669"/>
    <property type="project" value="UniProtKB-EC"/>
</dbReference>
<dbReference type="Proteomes" id="UP000285794">
    <property type="component" value="Unassembled WGS sequence"/>
</dbReference>
<dbReference type="InterPro" id="IPR005269">
    <property type="entry name" value="LOG"/>
</dbReference>
<dbReference type="RefSeq" id="WP_125032110.1">
    <property type="nucleotide sequence ID" value="NZ_JAPXVP010000025.1"/>
</dbReference>
<comment type="caution">
    <text evidence="4">The sequence shown here is derived from an EMBL/GenBank/DDBJ whole genome shotgun (WGS) entry which is preliminary data.</text>
</comment>
<dbReference type="PANTHER" id="PTHR31223">
    <property type="entry name" value="LOG FAMILY PROTEIN YJL055W"/>
    <property type="match status" value="1"/>
</dbReference>
<evidence type="ECO:0000313" key="5">
    <source>
        <dbReference type="Proteomes" id="UP000285794"/>
    </source>
</evidence>
<comment type="similarity">
    <text evidence="2 3">Belongs to the LOG family.</text>
</comment>
<dbReference type="PANTHER" id="PTHR31223:SF70">
    <property type="entry name" value="LOG FAMILY PROTEIN YJL055W"/>
    <property type="match status" value="1"/>
</dbReference>
<keyword evidence="5" id="KW-1185">Reference proteome</keyword>
<dbReference type="GO" id="GO:0005829">
    <property type="term" value="C:cytosol"/>
    <property type="evidence" value="ECO:0007669"/>
    <property type="project" value="TreeGrafter"/>
</dbReference>
<dbReference type="NCBIfam" id="TIGR00730">
    <property type="entry name" value="Rossman fold protein, TIGR00730 family"/>
    <property type="match status" value="1"/>
</dbReference>
<evidence type="ECO:0000313" key="4">
    <source>
        <dbReference type="EMBL" id="RRG19050.1"/>
    </source>
</evidence>
<comment type="catalytic activity">
    <reaction evidence="1">
        <text>AMP + H2O = D-ribose 5-phosphate + adenine</text>
        <dbReference type="Rhea" id="RHEA:20129"/>
        <dbReference type="ChEBI" id="CHEBI:15377"/>
        <dbReference type="ChEBI" id="CHEBI:16708"/>
        <dbReference type="ChEBI" id="CHEBI:78346"/>
        <dbReference type="ChEBI" id="CHEBI:456215"/>
        <dbReference type="EC" id="3.2.2.4"/>
    </reaction>
</comment>
<evidence type="ECO:0000256" key="3">
    <source>
        <dbReference type="RuleBase" id="RU363015"/>
    </source>
</evidence>
<dbReference type="Pfam" id="PF03641">
    <property type="entry name" value="Lysine_decarbox"/>
    <property type="match status" value="1"/>
</dbReference>
<organism evidence="4 5">
    <name type="scientific">Ancylomarina euxinus</name>
    <dbReference type="NCBI Taxonomy" id="2283627"/>
    <lineage>
        <taxon>Bacteria</taxon>
        <taxon>Pseudomonadati</taxon>
        <taxon>Bacteroidota</taxon>
        <taxon>Bacteroidia</taxon>
        <taxon>Marinilabiliales</taxon>
        <taxon>Marinifilaceae</taxon>
        <taxon>Ancylomarina</taxon>
    </lineage>
</organism>
<evidence type="ECO:0000256" key="1">
    <source>
        <dbReference type="ARBA" id="ARBA00000274"/>
    </source>
</evidence>
<gene>
    <name evidence="4" type="ORF">DWB61_17030</name>
</gene>
<protein>
    <recommendedName>
        <fullName evidence="3">Cytokinin riboside 5'-monophosphate phosphoribohydrolase</fullName>
        <ecNumber evidence="3">3.2.2.n1</ecNumber>
    </recommendedName>
</protein>
<dbReference type="SUPFAM" id="SSF102405">
    <property type="entry name" value="MCP/YpsA-like"/>
    <property type="match status" value="1"/>
</dbReference>
<dbReference type="EC" id="3.2.2.n1" evidence="3"/>
<proteinExistence type="inferred from homology"/>
<dbReference type="OrthoDB" id="9801098at2"/>
<dbReference type="Gene3D" id="3.40.50.450">
    <property type="match status" value="1"/>
</dbReference>
<dbReference type="EMBL" id="QQWG01000028">
    <property type="protein sequence ID" value="RRG19050.1"/>
    <property type="molecule type" value="Genomic_DNA"/>
</dbReference>
<sequence length="190" mass="21166">MNKNICVFCSSSDYLADKYYEAARELGAAIGFSGNHIVYGGTNVGLMHASALSTKQAGGQVIGVIPELIQSKGIASDYADELIVTSDMKERKEVIREKSDAFIALPGSFGTLEEIMEVITLKQLGYHSKAIVFVDVDGFYSALKAQFDMQYQENFANESFRQMYVFVNNADDALEYINNYKVVDQMTKWD</sequence>
<dbReference type="GO" id="GO:0009691">
    <property type="term" value="P:cytokinin biosynthetic process"/>
    <property type="evidence" value="ECO:0007669"/>
    <property type="project" value="UniProtKB-UniRule"/>
</dbReference>
<name>A0A425XWN8_9BACT</name>
<keyword evidence="3" id="KW-0378">Hydrolase</keyword>
<evidence type="ECO:0000256" key="2">
    <source>
        <dbReference type="ARBA" id="ARBA00006763"/>
    </source>
</evidence>
<dbReference type="AlphaFoldDB" id="A0A425XWN8"/>
<reference evidence="4 5" key="1">
    <citation type="submission" date="2018-07" db="EMBL/GenBank/DDBJ databases">
        <title>Draft genome sequence of Ancylomarina sp. M1P.</title>
        <authorList>
            <person name="Yadav S."/>
            <person name="Villanueva L."/>
            <person name="Damste J.S.S."/>
        </authorList>
    </citation>
    <scope>NUCLEOTIDE SEQUENCE [LARGE SCALE GENOMIC DNA]</scope>
    <source>
        <strain evidence="4 5">M1P</strain>
    </source>
</reference>